<proteinExistence type="predicted"/>
<feature type="compositionally biased region" description="Low complexity" evidence="1">
    <location>
        <begin position="160"/>
        <end position="179"/>
    </location>
</feature>
<dbReference type="InterPro" id="IPR011990">
    <property type="entry name" value="TPR-like_helical_dom_sf"/>
</dbReference>
<dbReference type="STRING" id="1391654.AKJ09_07245"/>
<dbReference type="RefSeq" id="WP_146651849.1">
    <property type="nucleotide sequence ID" value="NZ_CP012333.1"/>
</dbReference>
<feature type="region of interest" description="Disordered" evidence="1">
    <location>
        <begin position="101"/>
        <end position="179"/>
    </location>
</feature>
<dbReference type="AlphaFoldDB" id="A0A0K1Q4I9"/>
<keyword evidence="3" id="KW-1185">Reference proteome</keyword>
<name>A0A0K1Q4I9_9BACT</name>
<gene>
    <name evidence="2" type="ORF">AKJ09_07245</name>
</gene>
<accession>A0A0K1Q4I9</accession>
<feature type="region of interest" description="Disordered" evidence="1">
    <location>
        <begin position="245"/>
        <end position="270"/>
    </location>
</feature>
<evidence type="ECO:0000313" key="2">
    <source>
        <dbReference type="EMBL" id="AKV00582.1"/>
    </source>
</evidence>
<organism evidence="2 3">
    <name type="scientific">Labilithrix luteola</name>
    <dbReference type="NCBI Taxonomy" id="1391654"/>
    <lineage>
        <taxon>Bacteria</taxon>
        <taxon>Pseudomonadati</taxon>
        <taxon>Myxococcota</taxon>
        <taxon>Polyangia</taxon>
        <taxon>Polyangiales</taxon>
        <taxon>Labilitrichaceae</taxon>
        <taxon>Labilithrix</taxon>
    </lineage>
</organism>
<evidence type="ECO:0000256" key="1">
    <source>
        <dbReference type="SAM" id="MobiDB-lite"/>
    </source>
</evidence>
<dbReference type="Gene3D" id="1.25.40.10">
    <property type="entry name" value="Tetratricopeptide repeat domain"/>
    <property type="match status" value="1"/>
</dbReference>
<dbReference type="EMBL" id="CP012333">
    <property type="protein sequence ID" value="AKV00582.1"/>
    <property type="molecule type" value="Genomic_DNA"/>
</dbReference>
<sequence length="270" mass="27678">MSDIKRLLDDPIAPMAPELADLLRSADADAPRAPSKLQDEIISSIVAGRGTTTVLAPARPALLGNAGLAGLLRAWKWSLPLAGLAIATSVVVMSSTGARTHEASPSADTAPPPVVAANEPAKTTTLPEPSPTFSSPASASPASSLRVEDLPNAENKAKRAPAASASAAPKPSTSAAQDATATIDGEIAAIDAARASLAAGRSSEALSKVQSYRRSFPAPHFAGEADALEIQALAALGRTDEARQKADRFLASRPQSPYAQRVRQAVGLKD</sequence>
<dbReference type="Proteomes" id="UP000064967">
    <property type="component" value="Chromosome"/>
</dbReference>
<evidence type="ECO:0000313" key="3">
    <source>
        <dbReference type="Proteomes" id="UP000064967"/>
    </source>
</evidence>
<dbReference type="KEGG" id="llu:AKJ09_07245"/>
<protein>
    <submittedName>
        <fullName evidence="2">Uncharacterized protein</fullName>
    </submittedName>
</protein>
<feature type="compositionally biased region" description="Low complexity" evidence="1">
    <location>
        <begin position="131"/>
        <end position="144"/>
    </location>
</feature>
<reference evidence="2 3" key="1">
    <citation type="submission" date="2015-08" db="EMBL/GenBank/DDBJ databases">
        <authorList>
            <person name="Babu N.S."/>
            <person name="Beckwith C.J."/>
            <person name="Beseler K.G."/>
            <person name="Brison A."/>
            <person name="Carone J.V."/>
            <person name="Caskin T.P."/>
            <person name="Diamond M."/>
            <person name="Durham M.E."/>
            <person name="Foxe J.M."/>
            <person name="Go M."/>
            <person name="Henderson B.A."/>
            <person name="Jones I.B."/>
            <person name="McGettigan J.A."/>
            <person name="Micheletti S.J."/>
            <person name="Nasrallah M.E."/>
            <person name="Ortiz D."/>
            <person name="Piller C.R."/>
            <person name="Privatt S.R."/>
            <person name="Schneider S.L."/>
            <person name="Sharp S."/>
            <person name="Smith T.C."/>
            <person name="Stanton J.D."/>
            <person name="Ullery H.E."/>
            <person name="Wilson R.J."/>
            <person name="Serrano M.G."/>
            <person name="Buck G."/>
            <person name="Lee V."/>
            <person name="Wang Y."/>
            <person name="Carvalho R."/>
            <person name="Voegtly L."/>
            <person name="Shi R."/>
            <person name="Duckworth R."/>
            <person name="Johnson A."/>
            <person name="Loviza R."/>
            <person name="Walstead R."/>
            <person name="Shah Z."/>
            <person name="Kiflezghi M."/>
            <person name="Wade K."/>
            <person name="Ball S.L."/>
            <person name="Bradley K.W."/>
            <person name="Asai D.J."/>
            <person name="Bowman C.A."/>
            <person name="Russell D.A."/>
            <person name="Pope W.H."/>
            <person name="Jacobs-Sera D."/>
            <person name="Hendrix R.W."/>
            <person name="Hatfull G.F."/>
        </authorList>
    </citation>
    <scope>NUCLEOTIDE SEQUENCE [LARGE SCALE GENOMIC DNA]</scope>
    <source>
        <strain evidence="2 3">DSM 27648</strain>
    </source>
</reference>